<dbReference type="AlphaFoldDB" id="A0A0E9WP79"/>
<reference evidence="1" key="2">
    <citation type="journal article" date="2015" name="Fish Shellfish Immunol.">
        <title>Early steps in the European eel (Anguilla anguilla)-Vibrio vulnificus interaction in the gills: Role of the RtxA13 toxin.</title>
        <authorList>
            <person name="Callol A."/>
            <person name="Pajuelo D."/>
            <person name="Ebbesson L."/>
            <person name="Teles M."/>
            <person name="MacKenzie S."/>
            <person name="Amaro C."/>
        </authorList>
    </citation>
    <scope>NUCLEOTIDE SEQUENCE</scope>
</reference>
<protein>
    <submittedName>
        <fullName evidence="1">Uncharacterized protein</fullName>
    </submittedName>
</protein>
<sequence>MKQEVINIKLVCIFHLKSLFNTVHKLKCTMYFVLSMPFSQTTKGILK</sequence>
<organism evidence="1">
    <name type="scientific">Anguilla anguilla</name>
    <name type="common">European freshwater eel</name>
    <name type="synonym">Muraena anguilla</name>
    <dbReference type="NCBI Taxonomy" id="7936"/>
    <lineage>
        <taxon>Eukaryota</taxon>
        <taxon>Metazoa</taxon>
        <taxon>Chordata</taxon>
        <taxon>Craniata</taxon>
        <taxon>Vertebrata</taxon>
        <taxon>Euteleostomi</taxon>
        <taxon>Actinopterygii</taxon>
        <taxon>Neopterygii</taxon>
        <taxon>Teleostei</taxon>
        <taxon>Anguilliformes</taxon>
        <taxon>Anguillidae</taxon>
        <taxon>Anguilla</taxon>
    </lineage>
</organism>
<dbReference type="EMBL" id="GBXM01016476">
    <property type="protein sequence ID" value="JAH92101.1"/>
    <property type="molecule type" value="Transcribed_RNA"/>
</dbReference>
<reference evidence="1" key="1">
    <citation type="submission" date="2014-11" db="EMBL/GenBank/DDBJ databases">
        <authorList>
            <person name="Amaro Gonzalez C."/>
        </authorList>
    </citation>
    <scope>NUCLEOTIDE SEQUENCE</scope>
</reference>
<name>A0A0E9WP79_ANGAN</name>
<proteinExistence type="predicted"/>
<evidence type="ECO:0000313" key="1">
    <source>
        <dbReference type="EMBL" id="JAH92101.1"/>
    </source>
</evidence>
<accession>A0A0E9WP79</accession>